<protein>
    <recommendedName>
        <fullName evidence="2">Protein Lines C-terminal domain-containing protein</fullName>
    </recommendedName>
</protein>
<keyword evidence="1" id="KW-1133">Transmembrane helix</keyword>
<organism evidence="3 4">
    <name type="scientific">Malus domestica</name>
    <name type="common">Apple</name>
    <name type="synonym">Pyrus malus</name>
    <dbReference type="NCBI Taxonomy" id="3750"/>
    <lineage>
        <taxon>Eukaryota</taxon>
        <taxon>Viridiplantae</taxon>
        <taxon>Streptophyta</taxon>
        <taxon>Embryophyta</taxon>
        <taxon>Tracheophyta</taxon>
        <taxon>Spermatophyta</taxon>
        <taxon>Magnoliopsida</taxon>
        <taxon>eudicotyledons</taxon>
        <taxon>Gunneridae</taxon>
        <taxon>Pentapetalae</taxon>
        <taxon>rosids</taxon>
        <taxon>fabids</taxon>
        <taxon>Rosales</taxon>
        <taxon>Rosaceae</taxon>
        <taxon>Amygdaloideae</taxon>
        <taxon>Maleae</taxon>
        <taxon>Malus</taxon>
    </lineage>
</organism>
<reference evidence="3 4" key="1">
    <citation type="submission" date="2018-10" db="EMBL/GenBank/DDBJ databases">
        <title>A high-quality apple genome assembly.</title>
        <authorList>
            <person name="Hu J."/>
        </authorList>
    </citation>
    <scope>NUCLEOTIDE SEQUENCE [LARGE SCALE GENOMIC DNA]</scope>
    <source>
        <strain evidence="4">cv. HFTH1</strain>
        <tissue evidence="3">Young leaf</tissue>
    </source>
</reference>
<evidence type="ECO:0000313" key="3">
    <source>
        <dbReference type="EMBL" id="RXH95635.1"/>
    </source>
</evidence>
<dbReference type="AlphaFoldDB" id="A0A498JKT3"/>
<keyword evidence="4" id="KW-1185">Reference proteome</keyword>
<feature type="transmembrane region" description="Helical" evidence="1">
    <location>
        <begin position="201"/>
        <end position="222"/>
    </location>
</feature>
<dbReference type="PANTHER" id="PTHR16057">
    <property type="entry name" value="WINS1, 2 PROTEIN"/>
    <property type="match status" value="1"/>
</dbReference>
<dbReference type="InterPro" id="IPR029415">
    <property type="entry name" value="Lines_C"/>
</dbReference>
<dbReference type="PANTHER" id="PTHR16057:SF1">
    <property type="entry name" value="PROTEIN LINES HOMOLOG 1"/>
    <property type="match status" value="1"/>
</dbReference>
<comment type="caution">
    <text evidence="3">The sequence shown here is derived from an EMBL/GenBank/DDBJ whole genome shotgun (WGS) entry which is preliminary data.</text>
</comment>
<dbReference type="EMBL" id="RDQH01000332">
    <property type="protein sequence ID" value="RXH95635.1"/>
    <property type="molecule type" value="Genomic_DNA"/>
</dbReference>
<evidence type="ECO:0000313" key="4">
    <source>
        <dbReference type="Proteomes" id="UP000290289"/>
    </source>
</evidence>
<sequence>MLVDHEMYFEKCVTLLNHSSNYTLKRCDLLFLQKLDDVLFKVLLQLLSVLFVPKNGWKRKREHFRIQRAIRFFMSYIFNPLRYDHQVLLDYLISKDTGISCAEYLLSLFVEFSVGRHATNRSSKRRKVASDVWSCKSTQSGGKYFKEAKGCLLSLKNSIENLQRKDLFPYNPNVLLNRCVFELSSIMLSSKLLSTFTIQGLILLSKLMTCILAVSALNFWLFDCSLTRFQELCFEEKK</sequence>
<keyword evidence="1" id="KW-0472">Membrane</keyword>
<evidence type="ECO:0000259" key="2">
    <source>
        <dbReference type="Pfam" id="PF14695"/>
    </source>
</evidence>
<accession>A0A498JKT3</accession>
<keyword evidence="1" id="KW-0812">Transmembrane</keyword>
<gene>
    <name evidence="3" type="ORF">DVH24_008135</name>
</gene>
<feature type="domain" description="Protein Lines C-terminal" evidence="2">
    <location>
        <begin position="149"/>
        <end position="177"/>
    </location>
</feature>
<proteinExistence type="predicted"/>
<evidence type="ECO:0000256" key="1">
    <source>
        <dbReference type="SAM" id="Phobius"/>
    </source>
</evidence>
<dbReference type="Proteomes" id="UP000290289">
    <property type="component" value="Chromosome 6"/>
</dbReference>
<dbReference type="InterPro" id="IPR024875">
    <property type="entry name" value="Protein_Lines"/>
</dbReference>
<name>A0A498JKT3_MALDO</name>
<dbReference type="Pfam" id="PF14695">
    <property type="entry name" value="LINES_C"/>
    <property type="match status" value="1"/>
</dbReference>